<evidence type="ECO:0000259" key="7">
    <source>
        <dbReference type="Pfam" id="PF05460"/>
    </source>
</evidence>
<evidence type="ECO:0000256" key="4">
    <source>
        <dbReference type="ARBA" id="ARBA00023125"/>
    </source>
</evidence>
<reference evidence="8" key="1">
    <citation type="journal article" date="2020" name="Stud. Mycol.">
        <title>101 Dothideomycetes genomes: a test case for predicting lifestyles and emergence of pathogens.</title>
        <authorList>
            <person name="Haridas S."/>
            <person name="Albert R."/>
            <person name="Binder M."/>
            <person name="Bloem J."/>
            <person name="Labutti K."/>
            <person name="Salamov A."/>
            <person name="Andreopoulos B."/>
            <person name="Baker S."/>
            <person name="Barry K."/>
            <person name="Bills G."/>
            <person name="Bluhm B."/>
            <person name="Cannon C."/>
            <person name="Castanera R."/>
            <person name="Culley D."/>
            <person name="Daum C."/>
            <person name="Ezra D."/>
            <person name="Gonzalez J."/>
            <person name="Henrissat B."/>
            <person name="Kuo A."/>
            <person name="Liang C."/>
            <person name="Lipzen A."/>
            <person name="Lutzoni F."/>
            <person name="Magnuson J."/>
            <person name="Mondo S."/>
            <person name="Nolan M."/>
            <person name="Ohm R."/>
            <person name="Pangilinan J."/>
            <person name="Park H.-J."/>
            <person name="Ramirez L."/>
            <person name="Alfaro M."/>
            <person name="Sun H."/>
            <person name="Tritt A."/>
            <person name="Yoshinaga Y."/>
            <person name="Zwiers L.-H."/>
            <person name="Turgeon B."/>
            <person name="Goodwin S."/>
            <person name="Spatafora J."/>
            <person name="Crous P."/>
            <person name="Grigoriev I."/>
        </authorList>
    </citation>
    <scope>NUCLEOTIDE SEQUENCE</scope>
    <source>
        <strain evidence="8">CBS 125425</strain>
    </source>
</reference>
<protein>
    <recommendedName>
        <fullName evidence="7">ORC6 first cyclin-like domain-containing protein</fullName>
    </recommendedName>
</protein>
<feature type="domain" description="ORC6 first cyclin-like" evidence="7">
    <location>
        <begin position="10"/>
        <end position="95"/>
    </location>
</feature>
<organism evidence="8 9">
    <name type="scientific">Polyplosphaeria fusca</name>
    <dbReference type="NCBI Taxonomy" id="682080"/>
    <lineage>
        <taxon>Eukaryota</taxon>
        <taxon>Fungi</taxon>
        <taxon>Dikarya</taxon>
        <taxon>Ascomycota</taxon>
        <taxon>Pezizomycotina</taxon>
        <taxon>Dothideomycetes</taxon>
        <taxon>Pleosporomycetidae</taxon>
        <taxon>Pleosporales</taxon>
        <taxon>Tetraplosphaeriaceae</taxon>
        <taxon>Polyplosphaeria</taxon>
    </lineage>
</organism>
<feature type="compositionally biased region" description="Basic and acidic residues" evidence="6">
    <location>
        <begin position="130"/>
        <end position="139"/>
    </location>
</feature>
<accession>A0A9P4QI04</accession>
<comment type="caution">
    <text evidence="8">The sequence shown here is derived from an EMBL/GenBank/DDBJ whole genome shotgun (WGS) entry which is preliminary data.</text>
</comment>
<sequence>MSRAAAEQALTGLVPALNGPLPPELVELAISLLARSRSVAQSLKPDEEIARPYACAQLACERLQKRLNLPMITSRPPCPPRIYKKLYKYLDSTLPASTNTREPNTPKKNAPQPATTPKTPLSARRTPRSAVKDNGRVDDGPEWIMPTVRTLAKVFDCPAAAPHVFAGMESTLPLLARIRPRRATAIQHAPISDVSNARILALVAAIFFYVLSRMKDQFITPEEFELWIGKAVPVLMKSAVGEDVTEDDVRDDIEPMMSTAREEGWLQMEWLVNVVSVEDGDEDVMEGVEMTNAPAKKLQGDGGEHIGLGTMMQDATDYLSEANKADYRNWKKRMVTRIKEIEEKEVP</sequence>
<dbReference type="GO" id="GO:0005664">
    <property type="term" value="C:nuclear origin of replication recognition complex"/>
    <property type="evidence" value="ECO:0007669"/>
    <property type="project" value="InterPro"/>
</dbReference>
<feature type="compositionally biased region" description="Polar residues" evidence="6">
    <location>
        <begin position="94"/>
        <end position="119"/>
    </location>
</feature>
<evidence type="ECO:0000256" key="5">
    <source>
        <dbReference type="ARBA" id="ARBA00023242"/>
    </source>
</evidence>
<keyword evidence="3" id="KW-0235">DNA replication</keyword>
<proteinExistence type="inferred from homology"/>
<dbReference type="Pfam" id="PF05460">
    <property type="entry name" value="ORC6"/>
    <property type="match status" value="1"/>
</dbReference>
<feature type="region of interest" description="Disordered" evidence="6">
    <location>
        <begin position="94"/>
        <end position="139"/>
    </location>
</feature>
<gene>
    <name evidence="8" type="ORF">EJ04DRAFT_538838</name>
</gene>
<dbReference type="Proteomes" id="UP000799444">
    <property type="component" value="Unassembled WGS sequence"/>
</dbReference>
<dbReference type="InterPro" id="IPR008721">
    <property type="entry name" value="ORC6_cyclin_first"/>
</dbReference>
<dbReference type="EMBL" id="ML996319">
    <property type="protein sequence ID" value="KAF2727667.1"/>
    <property type="molecule type" value="Genomic_DNA"/>
</dbReference>
<evidence type="ECO:0000313" key="9">
    <source>
        <dbReference type="Proteomes" id="UP000799444"/>
    </source>
</evidence>
<evidence type="ECO:0000256" key="6">
    <source>
        <dbReference type="SAM" id="MobiDB-lite"/>
    </source>
</evidence>
<comment type="similarity">
    <text evidence="2">Belongs to the ORC6 family.</text>
</comment>
<keyword evidence="4" id="KW-0238">DNA-binding</keyword>
<name>A0A9P4QI04_9PLEO</name>
<dbReference type="GO" id="GO:0003677">
    <property type="term" value="F:DNA binding"/>
    <property type="evidence" value="ECO:0007669"/>
    <property type="project" value="UniProtKB-KW"/>
</dbReference>
<keyword evidence="9" id="KW-1185">Reference proteome</keyword>
<dbReference type="AlphaFoldDB" id="A0A9P4QI04"/>
<dbReference type="OrthoDB" id="5367324at2759"/>
<dbReference type="GO" id="GO:0006260">
    <property type="term" value="P:DNA replication"/>
    <property type="evidence" value="ECO:0007669"/>
    <property type="project" value="UniProtKB-KW"/>
</dbReference>
<comment type="subcellular location">
    <subcellularLocation>
        <location evidence="1">Nucleus</location>
    </subcellularLocation>
</comment>
<evidence type="ECO:0000313" key="8">
    <source>
        <dbReference type="EMBL" id="KAF2727667.1"/>
    </source>
</evidence>
<evidence type="ECO:0000256" key="2">
    <source>
        <dbReference type="ARBA" id="ARBA00010840"/>
    </source>
</evidence>
<evidence type="ECO:0000256" key="1">
    <source>
        <dbReference type="ARBA" id="ARBA00004123"/>
    </source>
</evidence>
<keyword evidence="5" id="KW-0539">Nucleus</keyword>
<evidence type="ECO:0000256" key="3">
    <source>
        <dbReference type="ARBA" id="ARBA00022705"/>
    </source>
</evidence>